<reference evidence="3" key="2">
    <citation type="journal article" date="2023" name="IMA Fungus">
        <title>Comparative genomic study of the Penicillium genus elucidates a diverse pangenome and 15 lateral gene transfer events.</title>
        <authorList>
            <person name="Petersen C."/>
            <person name="Sorensen T."/>
            <person name="Nielsen M.R."/>
            <person name="Sondergaard T.E."/>
            <person name="Sorensen J.L."/>
            <person name="Fitzpatrick D.A."/>
            <person name="Frisvad J.C."/>
            <person name="Nielsen K.L."/>
        </authorList>
    </citation>
    <scope>NUCLEOTIDE SEQUENCE</scope>
    <source>
        <strain evidence="3">IBT 30761</strain>
    </source>
</reference>
<dbReference type="PANTHER" id="PTHR42109:SF2">
    <property type="entry name" value="INTEGRAL MEMBRANE PROTEIN"/>
    <property type="match status" value="1"/>
</dbReference>
<feature type="transmembrane region" description="Helical" evidence="1">
    <location>
        <begin position="174"/>
        <end position="196"/>
    </location>
</feature>
<evidence type="ECO:0000259" key="2">
    <source>
        <dbReference type="Pfam" id="PF24800"/>
    </source>
</evidence>
<keyword evidence="1" id="KW-0812">Transmembrane</keyword>
<sequence length="262" mass="29578">MAGDGNFTYRDGIAVAQIVSFSVPLLYALYFRWMRQIGWFCIGVFTLLRIIGASCKLATISNDLQGLWATIFVCESLGMILIIFLLLELLERINKVINVAGKWIFWAPSLITWIDIGISIGGWVSIMDVENPLLPTKWSQASMGLLALIYAYLIGVFVLFWLRRHEYFEEERWALNAVAVCLPLLAIRVIYSLIFIGSSDMTFNAIKGNPTAYLIMTMLPEVAIICVCTYVIATRISRLEGDIRPASRKSADEEFRQGLSNR</sequence>
<feature type="domain" description="DUF7702" evidence="2">
    <location>
        <begin position="7"/>
        <end position="231"/>
    </location>
</feature>
<dbReference type="AlphaFoldDB" id="A0A9W9G2F3"/>
<protein>
    <recommendedName>
        <fullName evidence="2">DUF7702 domain-containing protein</fullName>
    </recommendedName>
</protein>
<organism evidence="3 4">
    <name type="scientific">Penicillium argentinense</name>
    <dbReference type="NCBI Taxonomy" id="1131581"/>
    <lineage>
        <taxon>Eukaryota</taxon>
        <taxon>Fungi</taxon>
        <taxon>Dikarya</taxon>
        <taxon>Ascomycota</taxon>
        <taxon>Pezizomycotina</taxon>
        <taxon>Eurotiomycetes</taxon>
        <taxon>Eurotiomycetidae</taxon>
        <taxon>Eurotiales</taxon>
        <taxon>Aspergillaceae</taxon>
        <taxon>Penicillium</taxon>
    </lineage>
</organism>
<proteinExistence type="predicted"/>
<reference evidence="3" key="1">
    <citation type="submission" date="2022-11" db="EMBL/GenBank/DDBJ databases">
        <authorList>
            <person name="Petersen C."/>
        </authorList>
    </citation>
    <scope>NUCLEOTIDE SEQUENCE</scope>
    <source>
        <strain evidence="3">IBT 30761</strain>
    </source>
</reference>
<feature type="transmembrane region" description="Helical" evidence="1">
    <location>
        <begin position="37"/>
        <end position="60"/>
    </location>
</feature>
<dbReference type="EMBL" id="JAPQKI010000003">
    <property type="protein sequence ID" value="KAJ5110032.1"/>
    <property type="molecule type" value="Genomic_DNA"/>
</dbReference>
<keyword evidence="1" id="KW-1133">Transmembrane helix</keyword>
<feature type="transmembrane region" description="Helical" evidence="1">
    <location>
        <begin position="12"/>
        <end position="30"/>
    </location>
</feature>
<dbReference type="InterPro" id="IPR056119">
    <property type="entry name" value="DUF7702"/>
</dbReference>
<feature type="transmembrane region" description="Helical" evidence="1">
    <location>
        <begin position="103"/>
        <end position="126"/>
    </location>
</feature>
<feature type="transmembrane region" description="Helical" evidence="1">
    <location>
        <begin position="211"/>
        <end position="233"/>
    </location>
</feature>
<keyword evidence="4" id="KW-1185">Reference proteome</keyword>
<evidence type="ECO:0000313" key="3">
    <source>
        <dbReference type="EMBL" id="KAJ5110032.1"/>
    </source>
</evidence>
<evidence type="ECO:0000256" key="1">
    <source>
        <dbReference type="SAM" id="Phobius"/>
    </source>
</evidence>
<dbReference type="PANTHER" id="PTHR42109">
    <property type="entry name" value="UNPLACED GENOMIC SCAFFOLD UM_SCAF_CONTIG_1.265, WHOLE GENOME SHOTGUN SEQUENCE"/>
    <property type="match status" value="1"/>
</dbReference>
<dbReference type="OrthoDB" id="2560628at2759"/>
<comment type="caution">
    <text evidence="3">The sequence shown here is derived from an EMBL/GenBank/DDBJ whole genome shotgun (WGS) entry which is preliminary data.</text>
</comment>
<dbReference type="Pfam" id="PF24800">
    <property type="entry name" value="DUF7702"/>
    <property type="match status" value="1"/>
</dbReference>
<dbReference type="Proteomes" id="UP001149074">
    <property type="component" value="Unassembled WGS sequence"/>
</dbReference>
<feature type="transmembrane region" description="Helical" evidence="1">
    <location>
        <begin position="66"/>
        <end position="91"/>
    </location>
</feature>
<keyword evidence="1" id="KW-0472">Membrane</keyword>
<dbReference type="GeneID" id="81354150"/>
<gene>
    <name evidence="3" type="ORF">N7532_002677</name>
</gene>
<feature type="transmembrane region" description="Helical" evidence="1">
    <location>
        <begin position="138"/>
        <end position="162"/>
    </location>
</feature>
<dbReference type="RefSeq" id="XP_056478143.1">
    <property type="nucleotide sequence ID" value="XM_056615171.1"/>
</dbReference>
<accession>A0A9W9G2F3</accession>
<evidence type="ECO:0000313" key="4">
    <source>
        <dbReference type="Proteomes" id="UP001149074"/>
    </source>
</evidence>
<name>A0A9W9G2F3_9EURO</name>